<accession>A0A9N9H4G3</accession>
<protein>
    <submittedName>
        <fullName evidence="1">15792_t:CDS:1</fullName>
    </submittedName>
</protein>
<dbReference type="AlphaFoldDB" id="A0A9N9H4G3"/>
<organism evidence="1 2">
    <name type="scientific">Acaulospora morrowiae</name>
    <dbReference type="NCBI Taxonomy" id="94023"/>
    <lineage>
        <taxon>Eukaryota</taxon>
        <taxon>Fungi</taxon>
        <taxon>Fungi incertae sedis</taxon>
        <taxon>Mucoromycota</taxon>
        <taxon>Glomeromycotina</taxon>
        <taxon>Glomeromycetes</taxon>
        <taxon>Diversisporales</taxon>
        <taxon>Acaulosporaceae</taxon>
        <taxon>Acaulospora</taxon>
    </lineage>
</organism>
<keyword evidence="2" id="KW-1185">Reference proteome</keyword>
<gene>
    <name evidence="1" type="ORF">AMORRO_LOCUS10028</name>
</gene>
<reference evidence="1" key="1">
    <citation type="submission" date="2021-06" db="EMBL/GenBank/DDBJ databases">
        <authorList>
            <person name="Kallberg Y."/>
            <person name="Tangrot J."/>
            <person name="Rosling A."/>
        </authorList>
    </citation>
    <scope>NUCLEOTIDE SEQUENCE</scope>
    <source>
        <strain evidence="1">CL551</strain>
    </source>
</reference>
<evidence type="ECO:0000313" key="1">
    <source>
        <dbReference type="EMBL" id="CAG8652470.1"/>
    </source>
</evidence>
<evidence type="ECO:0000313" key="2">
    <source>
        <dbReference type="Proteomes" id="UP000789342"/>
    </source>
</evidence>
<proteinExistence type="predicted"/>
<name>A0A9N9H4G3_9GLOM</name>
<sequence>NTTLEYNDNLVAKNNGKIIKKTTTVKKTTPFKRPIPISSRKADVIQEMNIPNHKHLKSISMLEVDTTDVSMKEDL</sequence>
<feature type="non-terminal residue" evidence="1">
    <location>
        <position position="1"/>
    </location>
</feature>
<dbReference type="EMBL" id="CAJVPV010010558">
    <property type="protein sequence ID" value="CAG8652470.1"/>
    <property type="molecule type" value="Genomic_DNA"/>
</dbReference>
<comment type="caution">
    <text evidence="1">The sequence shown here is derived from an EMBL/GenBank/DDBJ whole genome shotgun (WGS) entry which is preliminary data.</text>
</comment>
<dbReference type="Proteomes" id="UP000789342">
    <property type="component" value="Unassembled WGS sequence"/>
</dbReference>